<gene>
    <name evidence="1" type="ORF">VSS37_10730</name>
</gene>
<evidence type="ECO:0000313" key="1">
    <source>
        <dbReference type="EMBL" id="MEB4591455.1"/>
    </source>
</evidence>
<organism evidence="1 2">
    <name type="scientific">Candidatus Thiothrix phosphatis</name>
    <dbReference type="NCBI Taxonomy" id="3112415"/>
    <lineage>
        <taxon>Bacteria</taxon>
        <taxon>Pseudomonadati</taxon>
        <taxon>Pseudomonadota</taxon>
        <taxon>Gammaproteobacteria</taxon>
        <taxon>Thiotrichales</taxon>
        <taxon>Thiotrichaceae</taxon>
        <taxon>Thiothrix</taxon>
    </lineage>
</organism>
<accession>A0ABU6CXI1</accession>
<name>A0ABU6CXI1_9GAMM</name>
<sequence>MIDFRPCFGSLTLAGYGWEPADWSLTFYPDDLPPDWHVSYYATEFNSVLLPAGGWQAPLMDAAFWLSELGADFSYYVEINHELMQSGVWAQVQVAVERYLREQVAGLLVENLAMPALPVAWKEYFPVHVLQPGQLLADMPPIGAMAQIALLRANQPLSPMALRNIFEQMQQGTSHRDIVLFVDASWATVGQIRLMQQLYGV</sequence>
<proteinExistence type="predicted"/>
<dbReference type="RefSeq" id="WP_324695067.1">
    <property type="nucleotide sequence ID" value="NZ_JAYMYJ010000105.1"/>
</dbReference>
<protein>
    <submittedName>
        <fullName evidence="1">Uncharacterized protein</fullName>
    </submittedName>
</protein>
<reference evidence="1 2" key="2">
    <citation type="submission" date="2024-01" db="EMBL/GenBank/DDBJ databases">
        <authorList>
            <person name="Xie X."/>
        </authorList>
    </citation>
    <scope>NUCLEOTIDE SEQUENCE [LARGE SCALE GENOMIC DNA]</scope>
    <source>
        <strain evidence="1">SCUT-1</strain>
    </source>
</reference>
<comment type="caution">
    <text evidence="1">The sequence shown here is derived from an EMBL/GenBank/DDBJ whole genome shotgun (WGS) entry which is preliminary data.</text>
</comment>
<dbReference type="Gene3D" id="3.20.20.410">
    <property type="entry name" value="Protein of unknown function UPF0759"/>
    <property type="match status" value="1"/>
</dbReference>
<dbReference type="InterPro" id="IPR036520">
    <property type="entry name" value="UPF0759_sf"/>
</dbReference>
<evidence type="ECO:0000313" key="2">
    <source>
        <dbReference type="Proteomes" id="UP001308005"/>
    </source>
</evidence>
<dbReference type="SUPFAM" id="SSF117396">
    <property type="entry name" value="TM1631-like"/>
    <property type="match status" value="1"/>
</dbReference>
<keyword evidence="2" id="KW-1185">Reference proteome</keyword>
<reference evidence="2" key="1">
    <citation type="submission" date="2023-07" db="EMBL/GenBank/DDBJ databases">
        <title>The carbon used by Thiothrix.</title>
        <authorList>
            <person name="Chen L."/>
        </authorList>
    </citation>
    <scope>NUCLEOTIDE SEQUENCE [LARGE SCALE GENOMIC DNA]</scope>
</reference>
<dbReference type="Proteomes" id="UP001308005">
    <property type="component" value="Unassembled WGS sequence"/>
</dbReference>
<dbReference type="EMBL" id="JAYMYJ010000105">
    <property type="protein sequence ID" value="MEB4591455.1"/>
    <property type="molecule type" value="Genomic_DNA"/>
</dbReference>